<dbReference type="Proteomes" id="UP000821853">
    <property type="component" value="Chromosome 3"/>
</dbReference>
<evidence type="ECO:0000313" key="2">
    <source>
        <dbReference type="EMBL" id="KAH9371397.1"/>
    </source>
</evidence>
<proteinExistence type="predicted"/>
<dbReference type="VEuPathDB" id="VectorBase:HLOH_057883"/>
<sequence length="131" mass="14881">MKHASLCAAVRKRQDFMDRNDYYNWMRMANAEQHELFREIIHRRRGRGHLRYGTSSPDRPVAARRSSFGLPLTSTTGIATPAATPPKMRSSSARAPERRLWQWEEPRCTRISSSLGRPSAPTRTEASAPAS</sequence>
<feature type="compositionally biased region" description="Basic and acidic residues" evidence="1">
    <location>
        <begin position="95"/>
        <end position="108"/>
    </location>
</feature>
<keyword evidence="3" id="KW-1185">Reference proteome</keyword>
<evidence type="ECO:0000256" key="1">
    <source>
        <dbReference type="SAM" id="MobiDB-lite"/>
    </source>
</evidence>
<feature type="compositionally biased region" description="Low complexity" evidence="1">
    <location>
        <begin position="73"/>
        <end position="86"/>
    </location>
</feature>
<dbReference type="AlphaFoldDB" id="A0A9J6G7Z0"/>
<protein>
    <submittedName>
        <fullName evidence="2">Uncharacterized protein</fullName>
    </submittedName>
</protein>
<comment type="caution">
    <text evidence="2">The sequence shown here is derived from an EMBL/GenBank/DDBJ whole genome shotgun (WGS) entry which is preliminary data.</text>
</comment>
<dbReference type="EMBL" id="JABSTR010000005">
    <property type="protein sequence ID" value="KAH9371397.1"/>
    <property type="molecule type" value="Genomic_DNA"/>
</dbReference>
<evidence type="ECO:0000313" key="3">
    <source>
        <dbReference type="Proteomes" id="UP000821853"/>
    </source>
</evidence>
<feature type="compositionally biased region" description="Polar residues" evidence="1">
    <location>
        <begin position="110"/>
        <end position="131"/>
    </location>
</feature>
<reference evidence="2 3" key="1">
    <citation type="journal article" date="2020" name="Cell">
        <title>Large-Scale Comparative Analyses of Tick Genomes Elucidate Their Genetic Diversity and Vector Capacities.</title>
        <authorList>
            <consortium name="Tick Genome and Microbiome Consortium (TIGMIC)"/>
            <person name="Jia N."/>
            <person name="Wang J."/>
            <person name="Shi W."/>
            <person name="Du L."/>
            <person name="Sun Y."/>
            <person name="Zhan W."/>
            <person name="Jiang J.F."/>
            <person name="Wang Q."/>
            <person name="Zhang B."/>
            <person name="Ji P."/>
            <person name="Bell-Sakyi L."/>
            <person name="Cui X.M."/>
            <person name="Yuan T.T."/>
            <person name="Jiang B.G."/>
            <person name="Yang W.F."/>
            <person name="Lam T.T."/>
            <person name="Chang Q.C."/>
            <person name="Ding S.J."/>
            <person name="Wang X.J."/>
            <person name="Zhu J.G."/>
            <person name="Ruan X.D."/>
            <person name="Zhao L."/>
            <person name="Wei J.T."/>
            <person name="Ye R.Z."/>
            <person name="Que T.C."/>
            <person name="Du C.H."/>
            <person name="Zhou Y.H."/>
            <person name="Cheng J.X."/>
            <person name="Dai P.F."/>
            <person name="Guo W.B."/>
            <person name="Han X.H."/>
            <person name="Huang E.J."/>
            <person name="Li L.F."/>
            <person name="Wei W."/>
            <person name="Gao Y.C."/>
            <person name="Liu J.Z."/>
            <person name="Shao H.Z."/>
            <person name="Wang X."/>
            <person name="Wang C.C."/>
            <person name="Yang T.C."/>
            <person name="Huo Q.B."/>
            <person name="Li W."/>
            <person name="Chen H.Y."/>
            <person name="Chen S.E."/>
            <person name="Zhou L.G."/>
            <person name="Ni X.B."/>
            <person name="Tian J.H."/>
            <person name="Sheng Y."/>
            <person name="Liu T."/>
            <person name="Pan Y.S."/>
            <person name="Xia L.Y."/>
            <person name="Li J."/>
            <person name="Zhao F."/>
            <person name="Cao W.C."/>
        </authorList>
    </citation>
    <scope>NUCLEOTIDE SEQUENCE [LARGE SCALE GENOMIC DNA]</scope>
    <source>
        <strain evidence="2">HaeL-2018</strain>
    </source>
</reference>
<organism evidence="2 3">
    <name type="scientific">Haemaphysalis longicornis</name>
    <name type="common">Bush tick</name>
    <dbReference type="NCBI Taxonomy" id="44386"/>
    <lineage>
        <taxon>Eukaryota</taxon>
        <taxon>Metazoa</taxon>
        <taxon>Ecdysozoa</taxon>
        <taxon>Arthropoda</taxon>
        <taxon>Chelicerata</taxon>
        <taxon>Arachnida</taxon>
        <taxon>Acari</taxon>
        <taxon>Parasitiformes</taxon>
        <taxon>Ixodida</taxon>
        <taxon>Ixodoidea</taxon>
        <taxon>Ixodidae</taxon>
        <taxon>Haemaphysalinae</taxon>
        <taxon>Haemaphysalis</taxon>
    </lineage>
</organism>
<name>A0A9J6G7Z0_HAELO</name>
<accession>A0A9J6G7Z0</accession>
<gene>
    <name evidence="2" type="ORF">HPB48_008931</name>
</gene>
<feature type="region of interest" description="Disordered" evidence="1">
    <location>
        <begin position="48"/>
        <end position="131"/>
    </location>
</feature>